<gene>
    <name evidence="9" type="ORF">SO802_008870</name>
</gene>
<dbReference type="SUPFAM" id="SSF51126">
    <property type="entry name" value="Pectin lyase-like"/>
    <property type="match status" value="1"/>
</dbReference>
<evidence type="ECO:0000256" key="2">
    <source>
        <dbReference type="ARBA" id="ARBA00005184"/>
    </source>
</evidence>
<proteinExistence type="inferred from homology"/>
<keyword evidence="5" id="KW-0134">Cell wall</keyword>
<dbReference type="EC" id="3.1.1.11" evidence="4"/>
<feature type="domain" description="Pectinesterase catalytic" evidence="8">
    <location>
        <begin position="27"/>
        <end position="270"/>
    </location>
</feature>
<keyword evidence="5" id="KW-0964">Secreted</keyword>
<name>A0AAW2D9V0_9ROSI</name>
<evidence type="ECO:0000313" key="9">
    <source>
        <dbReference type="EMBL" id="KAL0007368.1"/>
    </source>
</evidence>
<comment type="pathway">
    <text evidence="2">Glycan metabolism; pectin degradation; 2-dehydro-3-deoxy-D-gluconate from pectin: step 1/5.</text>
</comment>
<keyword evidence="10" id="KW-1185">Reference proteome</keyword>
<comment type="caution">
    <text evidence="9">The sequence shown here is derived from an EMBL/GenBank/DDBJ whole genome shotgun (WGS) entry which is preliminary data.</text>
</comment>
<evidence type="ECO:0000256" key="4">
    <source>
        <dbReference type="ARBA" id="ARBA00013229"/>
    </source>
</evidence>
<dbReference type="Pfam" id="PF01095">
    <property type="entry name" value="Pectinesterase"/>
    <property type="match status" value="1"/>
</dbReference>
<dbReference type="GO" id="GO:0045490">
    <property type="term" value="P:pectin catabolic process"/>
    <property type="evidence" value="ECO:0007669"/>
    <property type="project" value="TreeGrafter"/>
</dbReference>
<dbReference type="PANTHER" id="PTHR31321">
    <property type="entry name" value="ACYL-COA THIOESTER HYDROLASE YBHC-RELATED"/>
    <property type="match status" value="1"/>
</dbReference>
<organism evidence="9 10">
    <name type="scientific">Lithocarpus litseifolius</name>
    <dbReference type="NCBI Taxonomy" id="425828"/>
    <lineage>
        <taxon>Eukaryota</taxon>
        <taxon>Viridiplantae</taxon>
        <taxon>Streptophyta</taxon>
        <taxon>Embryophyta</taxon>
        <taxon>Tracheophyta</taxon>
        <taxon>Spermatophyta</taxon>
        <taxon>Magnoliopsida</taxon>
        <taxon>eudicotyledons</taxon>
        <taxon>Gunneridae</taxon>
        <taxon>Pentapetalae</taxon>
        <taxon>rosids</taxon>
        <taxon>fabids</taxon>
        <taxon>Fagales</taxon>
        <taxon>Fagaceae</taxon>
        <taxon>Lithocarpus</taxon>
    </lineage>
</organism>
<dbReference type="EMBL" id="JAZDWU010000003">
    <property type="protein sequence ID" value="KAL0007368.1"/>
    <property type="molecule type" value="Genomic_DNA"/>
</dbReference>
<keyword evidence="6" id="KW-0378">Hydrolase</keyword>
<dbReference type="Proteomes" id="UP001459277">
    <property type="component" value="Unassembled WGS sequence"/>
</dbReference>
<protein>
    <recommendedName>
        <fullName evidence="4">pectinesterase</fullName>
        <ecNumber evidence="4">3.1.1.11</ecNumber>
    </recommendedName>
</protein>
<evidence type="ECO:0000256" key="1">
    <source>
        <dbReference type="ARBA" id="ARBA00004191"/>
    </source>
</evidence>
<evidence type="ECO:0000259" key="8">
    <source>
        <dbReference type="Pfam" id="PF01095"/>
    </source>
</evidence>
<dbReference type="Gene3D" id="2.160.20.10">
    <property type="entry name" value="Single-stranded right-handed beta-helix, Pectin lyase-like"/>
    <property type="match status" value="1"/>
</dbReference>
<dbReference type="PANTHER" id="PTHR31321:SF134">
    <property type="entry name" value="PECTINESTERASE"/>
    <property type="match status" value="1"/>
</dbReference>
<evidence type="ECO:0000313" key="10">
    <source>
        <dbReference type="Proteomes" id="UP001459277"/>
    </source>
</evidence>
<comment type="subcellular location">
    <subcellularLocation>
        <location evidence="1">Secreted</location>
        <location evidence="1">Cell wall</location>
    </subcellularLocation>
</comment>
<dbReference type="InterPro" id="IPR011050">
    <property type="entry name" value="Pectin_lyase_fold/virulence"/>
</dbReference>
<evidence type="ECO:0000256" key="7">
    <source>
        <dbReference type="ARBA" id="ARBA00023085"/>
    </source>
</evidence>
<evidence type="ECO:0000256" key="5">
    <source>
        <dbReference type="ARBA" id="ARBA00022512"/>
    </source>
</evidence>
<reference evidence="9 10" key="1">
    <citation type="submission" date="2024-01" db="EMBL/GenBank/DDBJ databases">
        <title>A telomere-to-telomere, gap-free genome of sweet tea (Lithocarpus litseifolius).</title>
        <authorList>
            <person name="Zhou J."/>
        </authorList>
    </citation>
    <scope>NUCLEOTIDE SEQUENCE [LARGE SCALE GENOMIC DNA]</scope>
    <source>
        <strain evidence="9">Zhou-2022a</strain>
        <tissue evidence="9">Leaf</tissue>
    </source>
</reference>
<sequence length="275" mass="30560">MRTRGARWVAFLCELNEANPFKVAFTITVDISGHGNFTTIQSAIDSIPSGNTMWIRIQIFAGVYREKVTITYDKTCIFLDGAGHHVTFIEWGDHTLMNSSSTFTSVAENLVVKGIGFKNTYNIGLYSPKQNPLIQALAAEILGDKVAFYNCSFLGMQDTLWDATGRHYFYQCYIQGGVDFIFGNGQSFYEQSVVHYSLGTYGHGSNDTGYITAQGRDSADDPSGFVFKDCVILGEGKAYLGRAWRAFSRVIIANSKLSDIVVPQGWNAWFNVGYE</sequence>
<dbReference type="InterPro" id="IPR012334">
    <property type="entry name" value="Pectin_lyas_fold"/>
</dbReference>
<evidence type="ECO:0000256" key="3">
    <source>
        <dbReference type="ARBA" id="ARBA00008891"/>
    </source>
</evidence>
<dbReference type="InterPro" id="IPR000070">
    <property type="entry name" value="Pectinesterase_cat"/>
</dbReference>
<dbReference type="GO" id="GO:0042545">
    <property type="term" value="P:cell wall modification"/>
    <property type="evidence" value="ECO:0007669"/>
    <property type="project" value="InterPro"/>
</dbReference>
<dbReference type="GO" id="GO:0030599">
    <property type="term" value="F:pectinesterase activity"/>
    <property type="evidence" value="ECO:0007669"/>
    <property type="project" value="UniProtKB-EC"/>
</dbReference>
<keyword evidence="7" id="KW-0063">Aspartyl esterase</keyword>
<evidence type="ECO:0000256" key="6">
    <source>
        <dbReference type="ARBA" id="ARBA00022801"/>
    </source>
</evidence>
<comment type="similarity">
    <text evidence="3">Belongs to the pectinesterase family.</text>
</comment>
<accession>A0AAW2D9V0</accession>
<dbReference type="AlphaFoldDB" id="A0AAW2D9V0"/>